<evidence type="ECO:0000313" key="3">
    <source>
        <dbReference type="Proteomes" id="UP000232323"/>
    </source>
</evidence>
<comment type="caution">
    <text evidence="2">The sequence shown here is derived from an EMBL/GenBank/DDBJ whole genome shotgun (WGS) entry which is preliminary data.</text>
</comment>
<feature type="region of interest" description="Disordered" evidence="1">
    <location>
        <begin position="450"/>
        <end position="482"/>
    </location>
</feature>
<feature type="compositionally biased region" description="Low complexity" evidence="1">
    <location>
        <begin position="228"/>
        <end position="245"/>
    </location>
</feature>
<feature type="compositionally biased region" description="Low complexity" evidence="1">
    <location>
        <begin position="139"/>
        <end position="153"/>
    </location>
</feature>
<sequence>MERPWWTDADGHLPVFARHKDARSDFLECAESPVVAAGASRPQVHAVEDPFLLSPMAQETESNISTPVLMDSSKLSNCETASKSNPVPSRLMPGRLGPSTVLRLQPRQARAETPRPISQLPLALKTPATPQSPIKAKPDPGSSSDSPASAGQSQSFLTLLRPIKTSASADRPPPWSLSQAPVSNSDASQLSPLSLLFGSTPTFQEAHDLAKCMSSPSFHMPSLPSTWQHSQRGQTQQEQQQSRHTTCPLPQREQGAVDLQGPNVLPDFMQGPNVLPDFMDPQHALYISDSTAGDIMDQKDFLMSSTSQNSQSLMLQHLSTLPWSHETYSELPQGQRHHALQHPDVSHTLPPPPPLSLSLQEERPYEGAASLTVFPEFSPGEEGCQQAGSSPPSMTLPATTSMIFMPQQKASAAPPSSSRGRSRPQEPSLPTIHTTDTEVLSQACLTFASCSRPQGPKEASDSVRQEPIKRGRGAKGRGGSTEVEPAIELRTGSEEVGCSAAGAQAYQTGINPALREGVEREQGHSYEALGHDDEETEDEAVLVESEWDLHEDKLSGRKRRVKTSAMIVANNTANGVCE</sequence>
<organism evidence="2 3">
    <name type="scientific">Chlamydomonas eustigma</name>
    <dbReference type="NCBI Taxonomy" id="1157962"/>
    <lineage>
        <taxon>Eukaryota</taxon>
        <taxon>Viridiplantae</taxon>
        <taxon>Chlorophyta</taxon>
        <taxon>core chlorophytes</taxon>
        <taxon>Chlorophyceae</taxon>
        <taxon>CS clade</taxon>
        <taxon>Chlamydomonadales</taxon>
        <taxon>Chlamydomonadaceae</taxon>
        <taxon>Chlamydomonas</taxon>
    </lineage>
</organism>
<accession>A0A250WYF3</accession>
<feature type="compositionally biased region" description="Low complexity" evidence="1">
    <location>
        <begin position="407"/>
        <end position="419"/>
    </location>
</feature>
<feature type="region of interest" description="Disordered" evidence="1">
    <location>
        <begin position="166"/>
        <end position="187"/>
    </location>
</feature>
<feature type="region of interest" description="Disordered" evidence="1">
    <location>
        <begin position="76"/>
        <end position="153"/>
    </location>
</feature>
<feature type="region of interest" description="Disordered" evidence="1">
    <location>
        <begin position="214"/>
        <end position="247"/>
    </location>
</feature>
<gene>
    <name evidence="2" type="ORF">CEUSTIGMA_g3304.t1</name>
</gene>
<feature type="compositionally biased region" description="Polar residues" evidence="1">
    <location>
        <begin position="176"/>
        <end position="187"/>
    </location>
</feature>
<keyword evidence="3" id="KW-1185">Reference proteome</keyword>
<proteinExistence type="predicted"/>
<name>A0A250WYF3_9CHLO</name>
<feature type="region of interest" description="Disordered" evidence="1">
    <location>
        <begin position="332"/>
        <end position="359"/>
    </location>
</feature>
<feature type="region of interest" description="Disordered" evidence="1">
    <location>
        <begin position="407"/>
        <end position="435"/>
    </location>
</feature>
<feature type="compositionally biased region" description="Basic and acidic residues" evidence="1">
    <location>
        <begin position="458"/>
        <end position="469"/>
    </location>
</feature>
<protein>
    <submittedName>
        <fullName evidence="2">Uncharacterized protein</fullName>
    </submittedName>
</protein>
<reference evidence="2 3" key="1">
    <citation type="submission" date="2017-08" db="EMBL/GenBank/DDBJ databases">
        <title>Acidophilic green algal genome provides insights into adaptation to an acidic environment.</title>
        <authorList>
            <person name="Hirooka S."/>
            <person name="Hirose Y."/>
            <person name="Kanesaki Y."/>
            <person name="Higuchi S."/>
            <person name="Fujiwara T."/>
            <person name="Onuma R."/>
            <person name="Era A."/>
            <person name="Ohbayashi R."/>
            <person name="Uzuka A."/>
            <person name="Nozaki H."/>
            <person name="Yoshikawa H."/>
            <person name="Miyagishima S.Y."/>
        </authorList>
    </citation>
    <scope>NUCLEOTIDE SEQUENCE [LARGE SCALE GENOMIC DNA]</scope>
    <source>
        <strain evidence="2 3">NIES-2499</strain>
    </source>
</reference>
<feature type="compositionally biased region" description="Polar residues" evidence="1">
    <location>
        <begin position="76"/>
        <end position="87"/>
    </location>
</feature>
<evidence type="ECO:0000256" key="1">
    <source>
        <dbReference type="SAM" id="MobiDB-lite"/>
    </source>
</evidence>
<evidence type="ECO:0000313" key="2">
    <source>
        <dbReference type="EMBL" id="GAX75861.1"/>
    </source>
</evidence>
<dbReference type="Proteomes" id="UP000232323">
    <property type="component" value="Unassembled WGS sequence"/>
</dbReference>
<dbReference type="EMBL" id="BEGY01000014">
    <property type="protein sequence ID" value="GAX75861.1"/>
    <property type="molecule type" value="Genomic_DNA"/>
</dbReference>
<dbReference type="AlphaFoldDB" id="A0A250WYF3"/>